<dbReference type="Pfam" id="PF00978">
    <property type="entry name" value="RdRP_2"/>
    <property type="match status" value="1"/>
</dbReference>
<evidence type="ECO:0000256" key="7">
    <source>
        <dbReference type="ARBA" id="ARBA00022953"/>
    </source>
</evidence>
<dbReference type="KEGG" id="vg:80551295"/>
<feature type="domain" description="Alphavirus-like MT" evidence="11">
    <location>
        <begin position="166"/>
        <end position="376"/>
    </location>
</feature>
<dbReference type="EMBL" id="MT472637">
    <property type="protein sequence ID" value="QRG34866.1"/>
    <property type="molecule type" value="Genomic_RNA"/>
</dbReference>
<reference evidence="12" key="1">
    <citation type="journal article" date="2021" name="Front. Microbiol.">
        <title>A Virus Infecting Hibiscus rosa-sinensis Represents an Evolutionary Link Between Cileviruses and Higreviruses.</title>
        <authorList>
            <person name="Olmedo-Velarde A."/>
            <person name="Hu J."/>
            <person name="Melzer M.J."/>
        </authorList>
    </citation>
    <scope>NUCLEOTIDE SEQUENCE</scope>
    <source>
        <strain evidence="12">OUGC</strain>
    </source>
</reference>
<name>A0A890CS82_9VIRU</name>
<dbReference type="Gene3D" id="3.90.70.80">
    <property type="match status" value="1"/>
</dbReference>
<evidence type="ECO:0000256" key="5">
    <source>
        <dbReference type="ARBA" id="ARBA00022801"/>
    </source>
</evidence>
<evidence type="ECO:0000259" key="11">
    <source>
        <dbReference type="PROSITE" id="PS51743"/>
    </source>
</evidence>
<keyword evidence="3" id="KW-0548">Nucleotidyltransferase</keyword>
<keyword evidence="1" id="KW-0696">RNA-directed RNA polymerase</keyword>
<dbReference type="RefSeq" id="YP_010840385.1">
    <property type="nucleotide sequence ID" value="NC_078673.1"/>
</dbReference>
<proteinExistence type="predicted"/>
<dbReference type="PROSITE" id="PS50507">
    <property type="entry name" value="RDRP_SSRNA_POS"/>
    <property type="match status" value="1"/>
</dbReference>
<dbReference type="InterPro" id="IPR027417">
    <property type="entry name" value="P-loop_NTPase"/>
</dbReference>
<evidence type="ECO:0000256" key="6">
    <source>
        <dbReference type="ARBA" id="ARBA00022840"/>
    </source>
</evidence>
<dbReference type="InterPro" id="IPR043502">
    <property type="entry name" value="DNA/RNA_pol_sf"/>
</dbReference>
<dbReference type="GO" id="GO:0039694">
    <property type="term" value="P:viral RNA genome replication"/>
    <property type="evidence" value="ECO:0007669"/>
    <property type="project" value="InterPro"/>
</dbReference>
<keyword evidence="2" id="KW-0808">Transferase</keyword>
<keyword evidence="4" id="KW-0547">Nucleotide-binding</keyword>
<dbReference type="PROSITE" id="PS51657">
    <property type="entry name" value="PSRV_HELICASE"/>
    <property type="match status" value="1"/>
</dbReference>
<evidence type="ECO:0000313" key="13">
    <source>
        <dbReference type="Proteomes" id="UP000888220"/>
    </source>
</evidence>
<dbReference type="SUPFAM" id="SSF56672">
    <property type="entry name" value="DNA/RNA polymerases"/>
    <property type="match status" value="1"/>
</dbReference>
<evidence type="ECO:0000256" key="3">
    <source>
        <dbReference type="ARBA" id="ARBA00022695"/>
    </source>
</evidence>
<evidence type="ECO:0000256" key="2">
    <source>
        <dbReference type="ARBA" id="ARBA00022679"/>
    </source>
</evidence>
<dbReference type="Proteomes" id="UP000888220">
    <property type="component" value="Genome"/>
</dbReference>
<keyword evidence="6" id="KW-0067">ATP-binding</keyword>
<dbReference type="InterPro" id="IPR038765">
    <property type="entry name" value="Papain-like_cys_pep_sf"/>
</dbReference>
<dbReference type="GO" id="GO:0003724">
    <property type="term" value="F:RNA helicase activity"/>
    <property type="evidence" value="ECO:0007669"/>
    <property type="project" value="UniProtKB-EC"/>
</dbReference>
<dbReference type="SUPFAM" id="SSF54001">
    <property type="entry name" value="Cysteine proteinases"/>
    <property type="match status" value="1"/>
</dbReference>
<dbReference type="InterPro" id="IPR027351">
    <property type="entry name" value="(+)RNA_virus_helicase_core_dom"/>
</dbReference>
<dbReference type="Gene3D" id="3.40.50.300">
    <property type="entry name" value="P-loop containing nucleotide triphosphate hydrolases"/>
    <property type="match status" value="2"/>
</dbReference>
<dbReference type="InterPro" id="IPR007094">
    <property type="entry name" value="RNA-dir_pol_PSvirus"/>
</dbReference>
<evidence type="ECO:0000259" key="10">
    <source>
        <dbReference type="PROSITE" id="PS51657"/>
    </source>
</evidence>
<evidence type="ECO:0000256" key="1">
    <source>
        <dbReference type="ARBA" id="ARBA00022484"/>
    </source>
</evidence>
<dbReference type="Pfam" id="PF01443">
    <property type="entry name" value="Viral_helicase1"/>
    <property type="match status" value="1"/>
</dbReference>
<feature type="domain" description="RdRp catalytic" evidence="9">
    <location>
        <begin position="2359"/>
        <end position="2472"/>
    </location>
</feature>
<dbReference type="InterPro" id="IPR001788">
    <property type="entry name" value="RNA-dep_RNA_pol_alsuvir"/>
</dbReference>
<dbReference type="GO" id="GO:0006351">
    <property type="term" value="P:DNA-templated transcription"/>
    <property type="evidence" value="ECO:0007669"/>
    <property type="project" value="InterPro"/>
</dbReference>
<dbReference type="Pfam" id="PF01660">
    <property type="entry name" value="Vmethyltransf"/>
    <property type="match status" value="1"/>
</dbReference>
<dbReference type="CDD" id="cd23254">
    <property type="entry name" value="Kitaviridae_RdRp"/>
    <property type="match status" value="1"/>
</dbReference>
<dbReference type="InterPro" id="IPR002588">
    <property type="entry name" value="Alphavirus-like_MT_dom"/>
</dbReference>
<dbReference type="GO" id="GO:0016556">
    <property type="term" value="P:mRNA modification"/>
    <property type="evidence" value="ECO:0007669"/>
    <property type="project" value="InterPro"/>
</dbReference>
<protein>
    <submittedName>
        <fullName evidence="12">Replication-associated polyprotein</fullName>
    </submittedName>
</protein>
<feature type="domain" description="(+)RNA virus helicase C-terminal" evidence="10">
    <location>
        <begin position="1618"/>
        <end position="1968"/>
    </location>
</feature>
<organism evidence="12 13">
    <name type="scientific">Hibiscus yellow blotch virus</name>
    <dbReference type="NCBI Taxonomy" id="2809748"/>
    <lineage>
        <taxon>Viruses</taxon>
        <taxon>Riboviria</taxon>
        <taxon>Orthornavirae</taxon>
        <taxon>Kitrinoviricota</taxon>
        <taxon>Alsuviricetes</taxon>
        <taxon>Martellivirales</taxon>
        <taxon>Kitaviridae</taxon>
        <taxon>Cilevirus</taxon>
        <taxon>Cilevirus oahuense</taxon>
    </lineage>
</organism>
<dbReference type="GO" id="GO:0008174">
    <property type="term" value="F:mRNA methyltransferase activity"/>
    <property type="evidence" value="ECO:0007669"/>
    <property type="project" value="UniProtKB-UniRule"/>
</dbReference>
<keyword evidence="7" id="KW-0693">Viral RNA replication</keyword>
<dbReference type="GO" id="GO:0003968">
    <property type="term" value="F:RNA-directed RNA polymerase activity"/>
    <property type="evidence" value="ECO:0007669"/>
    <property type="project" value="UniProtKB-KW"/>
</dbReference>
<keyword evidence="5" id="KW-0378">Hydrolase</keyword>
<dbReference type="GeneID" id="80551295"/>
<evidence type="ECO:0000259" key="9">
    <source>
        <dbReference type="PROSITE" id="PS50507"/>
    </source>
</evidence>
<sequence length="2606" mass="294362">MDYAKDGVYTGRRDKTVVGLKSTVHPSYIAGGSKIVSRGPVILASKAQVVRQGVKSLASGGVTSSVNNFSGDNAKVSTTIQEAKGQALFSYLLSSSKEVRSNIQNHLERSVLENPEMIDAAKAMVNTRLEHVRNAAYDNPVVVVPEAVDTSFENLLRENFRSYTLRFTQKRSMGHAKSAALRRIMRRYCRDLLGYKPNVSTPDGFDMGLKDVGAGFFDVANENLVDVHMCTPELDFRDHQRHQKIMDWIESHVCVQSANHKVLCHGLRTGDVRFRCESKSQVCHVTAPRLLLMHSAYDMSVEAIVDSMISARASKAIMTLHYDQLMCTGSKSGEIPTLDLVWHIERRDGINYYVQRFKDSQAYYRHRLDVYLSKFFTKVVLGSDGYPYLFELKEVILGVAIVEIVRRDQNFLHGGILTFPLPNSIPKDTLVIHTWDYVIGFRQGSFRDWKNLVPVTLSVPKMLFEQLYRYGETVESNKFTIFAMTKCCVALMSRRNIGGTLMVDASVSLSWDKQLCFVAAVYMILFEKRFGQTQTVTEVRKDIENYRFGVKRNPFYRIFSNILSGKPSGIHPFCNEDIDKIYSDWSKRDDSSPYSGLLTSAEYKFVEDCDEHIMQSFMSAVRKAAMLHRRSPIIVVDSDDYNSYTMNIPDMVISQVPVIRDEVFMAGLSESIGDTFPLPITILPGKHCDSALRRVAVPYDGNCLYSAILAAKPYGNCSIDNLKARLRTSLFYGDVYKSIPDDDDRASFVDSLNNNGSWGDKYVLVLAALTLGIRYCVHVYNCDGRFINTITYGSSSFSLVHLSYDGCHYDFMEPKVSLSDCSTTIADGDYVVSLVSDFGSHIDLLNDCDPSTSSQLIDMCAAMCGELVDFDKYTKEAFEEFVLSYDTPHAPYTLRSVSMGFYRSIAEAAKAELLFRLRGDNEFFKLDKVVILDPSPADFSRAVRNLRRSSDIIVVRQPNVRLATNHIKVGVHSIDLDVPYIRASVPAIISAVHTTVRSSQCNFIYADLYCCVPRFPYVRGSNFCRTEKVERENKIVISWGCLSGNGCAVFRIGDPGVMRAELDLIGSLFSKVVLIKPVIDEPVSMDAFLLCFNKRADIDNKVSISEATCRFFYKYMTDIYFRGPTVEDDMEDLYKFVRSTTMQGGGGVLSTTKCKVKLDGNRVLSSLVTGIGRLSSVFGGLKPAVVQADTVVFKRNLRNFNVLWSSKDYILDDCLACTSSVCRLAGYVGSSVVFHDPRYLVIVSGSCSRGFSLDDFVAGDYSGEFKNFCLDLNYSCNDYVSAGYDVSRFLRSVPEDTCNLKIVGSVVLNEKLLSTILLLTWVSSRSEVKIYRTSNHVSLCVTFYDVHKGFNSRFPVVRRGEVFDSNTKPVDMSFVNSLLGSMSYDVTEVSTVPLHKLSNSELTKMKRSYRVGGFSTKPEVPVFTGECIGTVANILSYKERDALMSDVADALADEVAPSSPRHIEAEADLTPFKEHPTDVDRRYLAILEFKRYSERSIQHDDHRLTEATKRIKSFCARGRVVEDWLNMSFALNDSPIRASMTVDDQVGYIDASGKILKNSEPIVSIDEISYVYDIVTGSLMEYSVFKNTRSYVGVSKVCYYALFTSVCAHNQTSSVLASVNDVLRNDINKLKMSLDDLKVSFLQAVPGAGKTYWLVNSCCKKDDIVVTPTSENRESFKSKITAVYPKVSWENRVKTINGFLVDYDKKMYPGGVKLVSSNTRMLVDEGIMYHPGALFSMAVLYGINDIICVGDRLQIPFLSRNDMTLSENVIMDFVNAELPPLARSYRCPPDVVAIMQGMYAPYLPEGTVLKCYNTSVGAKRSVGYMVVSPQTPYGDNLITAVFPGIPNSFDTETGEPRVRLLFYLREDMQNFLCITGHNIYRKYCSTVNQFQGCESQYIIVFRLSTADKQIYTDPCQANVAFTRHTRGLKYLTVNASGNDQLLSWIKRDVTIDDMSLHMDGSGGGIRRTYEYVDYTSIPSMEVMKGDSYFSIGIGPRYDLQFVQWHGLKDFFKLVERFAYPIRRKGNLVLGVEVLNKFEQTRLKPALRRILGNYVGIYCKTSSLAFNDTVFSVIGNNAFPHVPPLRNWYPDLELEYLVDFDNNPERVIQECIPEVASTDYIGLLQSGIASVFPSCTHVINELDAFITYTYDLDISISDVRFQDIKFVTPEKAYNCMRPVLSFTSPVVRRACLVESLIAVQKRNRNVPQLSADVSKVLMGERLFATFKKVYLDESLWEPVNYGPAELKEWLDGQKSVVANAVVGEFCIWNTDINSFEFITKGSPKPTLTDNAYMDFAAPQTIIFQTKDINAVFCVIFREIKRIIMSMMRFRKNVKIFTDIDPDSFAELLTRDIHPSTLTGKRSLEIDMSKFDKSQDLSALTLEICLMRYLCVPDILIDLWYEAHINSHVRDRLSSLRFDVKLQRRSGDAATFFGNTVFLMSVIASVFDVASMDMALFAGDDSLLVGDRSLLHNDSTDFAKLYNLDVKFFNYEFYHFCSKFLIEVEGIWYFVPDPVKLLVRLARVDLLNWTHIEEYRISLVDSTKFFCDEDISSQLSKATYERYKSIADLSQVFNTIRAVVLDESLFKTLFEEPEYDKYPETVTLPTDR</sequence>
<dbReference type="GO" id="GO:0005524">
    <property type="term" value="F:ATP binding"/>
    <property type="evidence" value="ECO:0007669"/>
    <property type="project" value="UniProtKB-KW"/>
</dbReference>
<evidence type="ECO:0000313" key="12">
    <source>
        <dbReference type="EMBL" id="QRG34866.1"/>
    </source>
</evidence>
<keyword evidence="13" id="KW-1185">Reference proteome</keyword>
<dbReference type="GO" id="GO:0003723">
    <property type="term" value="F:RNA binding"/>
    <property type="evidence" value="ECO:0007669"/>
    <property type="project" value="InterPro"/>
</dbReference>
<evidence type="ECO:0000256" key="4">
    <source>
        <dbReference type="ARBA" id="ARBA00022741"/>
    </source>
</evidence>
<accession>A0A890CS82</accession>
<comment type="catalytic activity">
    <reaction evidence="8">
        <text>ATP + H2O = ADP + phosphate + H(+)</text>
        <dbReference type="Rhea" id="RHEA:13065"/>
        <dbReference type="ChEBI" id="CHEBI:15377"/>
        <dbReference type="ChEBI" id="CHEBI:15378"/>
        <dbReference type="ChEBI" id="CHEBI:30616"/>
        <dbReference type="ChEBI" id="CHEBI:43474"/>
        <dbReference type="ChEBI" id="CHEBI:456216"/>
        <dbReference type="EC" id="3.6.4.13"/>
    </reaction>
</comment>
<dbReference type="GO" id="GO:0006396">
    <property type="term" value="P:RNA processing"/>
    <property type="evidence" value="ECO:0007669"/>
    <property type="project" value="InterPro"/>
</dbReference>
<dbReference type="GO" id="GO:0016787">
    <property type="term" value="F:hydrolase activity"/>
    <property type="evidence" value="ECO:0007669"/>
    <property type="project" value="UniProtKB-KW"/>
</dbReference>
<evidence type="ECO:0000256" key="8">
    <source>
        <dbReference type="ARBA" id="ARBA00047984"/>
    </source>
</evidence>
<dbReference type="SUPFAM" id="SSF52540">
    <property type="entry name" value="P-loop containing nucleoside triphosphate hydrolases"/>
    <property type="match status" value="1"/>
</dbReference>
<dbReference type="PROSITE" id="PS51743">
    <property type="entry name" value="ALPHAVIRUS_MT"/>
    <property type="match status" value="1"/>
</dbReference>
<dbReference type="CDD" id="cd22744">
    <property type="entry name" value="OTU"/>
    <property type="match status" value="1"/>
</dbReference>